<dbReference type="EMBL" id="WUMU01000003">
    <property type="protein sequence ID" value="MXN17235.1"/>
    <property type="molecule type" value="Genomic_DNA"/>
</dbReference>
<comment type="caution">
    <text evidence="2">The sequence shown here is derived from an EMBL/GenBank/DDBJ whole genome shotgun (WGS) entry which is preliminary data.</text>
</comment>
<evidence type="ECO:0000313" key="2">
    <source>
        <dbReference type="EMBL" id="MXN17235.1"/>
    </source>
</evidence>
<dbReference type="PANTHER" id="PTHR36930">
    <property type="entry name" value="METAL-SULFUR CLUSTER BIOSYNTHESIS PROTEINS YUAD-RELATED"/>
    <property type="match status" value="1"/>
</dbReference>
<feature type="domain" description="MOSC" evidence="1">
    <location>
        <begin position="24"/>
        <end position="183"/>
    </location>
</feature>
<organism evidence="2 3">
    <name type="scientific">Pseudooceanicola albus</name>
    <dbReference type="NCBI Taxonomy" id="2692189"/>
    <lineage>
        <taxon>Bacteria</taxon>
        <taxon>Pseudomonadati</taxon>
        <taxon>Pseudomonadota</taxon>
        <taxon>Alphaproteobacteria</taxon>
        <taxon>Rhodobacterales</taxon>
        <taxon>Paracoccaceae</taxon>
        <taxon>Pseudooceanicola</taxon>
    </lineage>
</organism>
<dbReference type="SUPFAM" id="SSF50800">
    <property type="entry name" value="PK beta-barrel domain-like"/>
    <property type="match status" value="1"/>
</dbReference>
<proteinExistence type="predicted"/>
<dbReference type="InterPro" id="IPR011037">
    <property type="entry name" value="Pyrv_Knase-like_insert_dom_sf"/>
</dbReference>
<dbReference type="GO" id="GO:0030151">
    <property type="term" value="F:molybdenum ion binding"/>
    <property type="evidence" value="ECO:0007669"/>
    <property type="project" value="InterPro"/>
</dbReference>
<dbReference type="InterPro" id="IPR005302">
    <property type="entry name" value="MoCF_Sase_C"/>
</dbReference>
<dbReference type="AlphaFoldDB" id="A0A6L7FZL9"/>
<dbReference type="Proteomes" id="UP000477911">
    <property type="component" value="Unassembled WGS sequence"/>
</dbReference>
<reference evidence="2 3" key="1">
    <citation type="submission" date="2019-12" db="EMBL/GenBank/DDBJ databases">
        <authorList>
            <person name="Li M."/>
        </authorList>
    </citation>
    <scope>NUCLEOTIDE SEQUENCE [LARGE SCALE GENOMIC DNA]</scope>
    <source>
        <strain evidence="2 3">GBMRC 2024</strain>
    </source>
</reference>
<dbReference type="PROSITE" id="PS51340">
    <property type="entry name" value="MOSC"/>
    <property type="match status" value="1"/>
</dbReference>
<dbReference type="Gene3D" id="2.40.33.20">
    <property type="entry name" value="PK beta-barrel domain-like"/>
    <property type="match status" value="1"/>
</dbReference>
<accession>A0A6L7FZL9</accession>
<evidence type="ECO:0000313" key="3">
    <source>
        <dbReference type="Proteomes" id="UP000477911"/>
    </source>
</evidence>
<keyword evidence="3" id="KW-1185">Reference proteome</keyword>
<dbReference type="RefSeq" id="WP_160892316.1">
    <property type="nucleotide sequence ID" value="NZ_WUMU01000003.1"/>
</dbReference>
<dbReference type="InterPro" id="IPR052716">
    <property type="entry name" value="MOSC_domain"/>
</dbReference>
<protein>
    <submittedName>
        <fullName evidence="2">Sulfurase</fullName>
    </submittedName>
</protein>
<dbReference type="GO" id="GO:0003824">
    <property type="term" value="F:catalytic activity"/>
    <property type="evidence" value="ECO:0007669"/>
    <property type="project" value="InterPro"/>
</dbReference>
<dbReference type="PANTHER" id="PTHR36930:SF1">
    <property type="entry name" value="MOSC DOMAIN-CONTAINING PROTEIN"/>
    <property type="match status" value="1"/>
</dbReference>
<name>A0A6L7FZL9_9RHOB</name>
<dbReference type="Pfam" id="PF03473">
    <property type="entry name" value="MOSC"/>
    <property type="match status" value="1"/>
</dbReference>
<sequence>MAALVETQHVGRVVWLGRVADRAARLASVPVARLELGFDGPSGEAHGGLTRGACSRVAALHPRGTEIRNVRQLSLVSAEELREIAVRTGLEQLDPALLGATVVVEGIGDFSHLPPSSRLQAGNGTTLVVDMENLPCQLPAREIEAVAPGRGKAFRSAARGRRGITAWVERPGALELGAELRLFVPAQRGWAPGLAL</sequence>
<evidence type="ECO:0000259" key="1">
    <source>
        <dbReference type="PROSITE" id="PS51340"/>
    </source>
</evidence>
<dbReference type="GO" id="GO:0030170">
    <property type="term" value="F:pyridoxal phosphate binding"/>
    <property type="evidence" value="ECO:0007669"/>
    <property type="project" value="InterPro"/>
</dbReference>
<gene>
    <name evidence="2" type="ORF">GR170_05265</name>
</gene>